<gene>
    <name evidence="1" type="ORF">K239x_42560</name>
</gene>
<dbReference type="InterPro" id="IPR010869">
    <property type="entry name" value="DUF1501"/>
</dbReference>
<dbReference type="InterPro" id="IPR017850">
    <property type="entry name" value="Alkaline_phosphatase_core_sf"/>
</dbReference>
<dbReference type="Proteomes" id="UP000319817">
    <property type="component" value="Chromosome"/>
</dbReference>
<evidence type="ECO:0000313" key="2">
    <source>
        <dbReference type="Proteomes" id="UP000319817"/>
    </source>
</evidence>
<dbReference type="PANTHER" id="PTHR43737:SF1">
    <property type="entry name" value="DUF1501 DOMAIN-CONTAINING PROTEIN"/>
    <property type="match status" value="1"/>
</dbReference>
<dbReference type="OrthoDB" id="127333at2"/>
<evidence type="ECO:0008006" key="3">
    <source>
        <dbReference type="Google" id="ProtNLM"/>
    </source>
</evidence>
<dbReference type="Pfam" id="PF07394">
    <property type="entry name" value="DUF1501"/>
    <property type="match status" value="1"/>
</dbReference>
<dbReference type="PANTHER" id="PTHR43737">
    <property type="entry name" value="BLL7424 PROTEIN"/>
    <property type="match status" value="1"/>
</dbReference>
<dbReference type="PROSITE" id="PS51318">
    <property type="entry name" value="TAT"/>
    <property type="match status" value="1"/>
</dbReference>
<sequence>MTSFQNKHDQLQSELLKRQTRRHFFSRCQMGIGSMALGSLMADRAMAAPAMSENPMQPKPSHFPAKAKNVIFLFMAGGPTQLETFEHKPELNKRSGQPIPQSFIEGKRFAFMDSSHRTNLLGATQKFKQYGSNGAWVSDLLPHTGKIIDELTLVKTCKTDLFNHAPAKFFMNTGSGQFGRPSMGSWVTYGLGSECDDLPGFLVLQSGPRGPRGGATLWNSGVLPTSYQGVPLRNQGDPILNLSTPESISPEQQKHLVDAVKELNLKRLVETGDQEIATRINAYELAYKMQSSAPKLMDTSDESAETLDLYGIKDPNEASYARNCLLARRLVQRGVRFIQLYHTNWDHHGGPTENLQEHLPKICKEIDQASSALILDLKRRGMLEDTIVIWGGEFGRTPMGEVRENTGRNHHIDAFTMWFAGGGFKPGTIYGETDEFGFAPVENPVHVRDIHATLLHQLGLDHEKLSVRFQGLDFRLTGVEPAHVVKDLLA</sequence>
<dbReference type="AlphaFoldDB" id="A0A517NYP6"/>
<dbReference type="EMBL" id="CP036526">
    <property type="protein sequence ID" value="QDT12247.1"/>
    <property type="molecule type" value="Genomic_DNA"/>
</dbReference>
<organism evidence="1 2">
    <name type="scientific">Stieleria marina</name>
    <dbReference type="NCBI Taxonomy" id="1930275"/>
    <lineage>
        <taxon>Bacteria</taxon>
        <taxon>Pseudomonadati</taxon>
        <taxon>Planctomycetota</taxon>
        <taxon>Planctomycetia</taxon>
        <taxon>Pirellulales</taxon>
        <taxon>Pirellulaceae</taxon>
        <taxon>Stieleria</taxon>
    </lineage>
</organism>
<accession>A0A517NYP6</accession>
<reference evidence="1 2" key="1">
    <citation type="submission" date="2019-02" db="EMBL/GenBank/DDBJ databases">
        <title>Deep-cultivation of Planctomycetes and their phenomic and genomic characterization uncovers novel biology.</title>
        <authorList>
            <person name="Wiegand S."/>
            <person name="Jogler M."/>
            <person name="Boedeker C."/>
            <person name="Pinto D."/>
            <person name="Vollmers J."/>
            <person name="Rivas-Marin E."/>
            <person name="Kohn T."/>
            <person name="Peeters S.H."/>
            <person name="Heuer A."/>
            <person name="Rast P."/>
            <person name="Oberbeckmann S."/>
            <person name="Bunk B."/>
            <person name="Jeske O."/>
            <person name="Meyerdierks A."/>
            <person name="Storesund J.E."/>
            <person name="Kallscheuer N."/>
            <person name="Luecker S."/>
            <person name="Lage O.M."/>
            <person name="Pohl T."/>
            <person name="Merkel B.J."/>
            <person name="Hornburger P."/>
            <person name="Mueller R.-W."/>
            <person name="Bruemmer F."/>
            <person name="Labrenz M."/>
            <person name="Spormann A.M."/>
            <person name="Op den Camp H."/>
            <person name="Overmann J."/>
            <person name="Amann R."/>
            <person name="Jetten M.S.M."/>
            <person name="Mascher T."/>
            <person name="Medema M.H."/>
            <person name="Devos D.P."/>
            <person name="Kaster A.-K."/>
            <person name="Ovreas L."/>
            <person name="Rohde M."/>
            <person name="Galperin M.Y."/>
            <person name="Jogler C."/>
        </authorList>
    </citation>
    <scope>NUCLEOTIDE SEQUENCE [LARGE SCALE GENOMIC DNA]</scope>
    <source>
        <strain evidence="1 2">K23_9</strain>
    </source>
</reference>
<name>A0A517NYP6_9BACT</name>
<keyword evidence="2" id="KW-1185">Reference proteome</keyword>
<dbReference type="Gene3D" id="3.40.720.10">
    <property type="entry name" value="Alkaline Phosphatase, subunit A"/>
    <property type="match status" value="1"/>
</dbReference>
<protein>
    <recommendedName>
        <fullName evidence="3">Sulfatase</fullName>
    </recommendedName>
</protein>
<dbReference type="InterPro" id="IPR006311">
    <property type="entry name" value="TAT_signal"/>
</dbReference>
<dbReference type="RefSeq" id="WP_145419988.1">
    <property type="nucleotide sequence ID" value="NZ_CP036526.1"/>
</dbReference>
<dbReference type="SUPFAM" id="SSF53649">
    <property type="entry name" value="Alkaline phosphatase-like"/>
    <property type="match status" value="1"/>
</dbReference>
<proteinExistence type="predicted"/>
<evidence type="ECO:0000313" key="1">
    <source>
        <dbReference type="EMBL" id="QDT12247.1"/>
    </source>
</evidence>